<evidence type="ECO:0000313" key="4">
    <source>
        <dbReference type="Proteomes" id="UP000235916"/>
    </source>
</evidence>
<evidence type="ECO:0000256" key="1">
    <source>
        <dbReference type="SAM" id="Coils"/>
    </source>
</evidence>
<evidence type="ECO:0000256" key="2">
    <source>
        <dbReference type="SAM" id="MobiDB-lite"/>
    </source>
</evidence>
<evidence type="ECO:0000313" key="3">
    <source>
        <dbReference type="EMBL" id="PND36364.1"/>
    </source>
</evidence>
<proteinExistence type="predicted"/>
<reference evidence="3 4" key="1">
    <citation type="submission" date="2018-01" db="EMBL/GenBank/DDBJ databases">
        <title>Draft genome sequence of Paucibacter aquatile CR182 isolated from freshwater of the Nakdong River.</title>
        <authorList>
            <person name="Choi A."/>
            <person name="Chung E.J."/>
        </authorList>
    </citation>
    <scope>NUCLEOTIDE SEQUENCE [LARGE SCALE GENOMIC DNA]</scope>
    <source>
        <strain evidence="3 4">CR182</strain>
    </source>
</reference>
<sequence>MDRVPAPPTFTWRHPRSIAPLLLGVSLGLCGPVQALGVDSPLTQSALGQALNLAFPVLLKAGERLTPECVQAEVYAGEARLPPHLVQVVLEGESEGAVRAVRLYSPVPINEPLVHVNLSLGCPSVLKRQYTAFIDPPGLDQGARGLNQAAAAVRAPQYTPAMRAAMAAAGARPEELLGSSARMAPAPGATGPVAPSSRVASGSKVKLPSAPEADAAVVRTATARPTQGKASSTLRTVSLKIGETPRLRLDAPDADEAAESPLAQIAAAEVALLRLRQLEELLNRLQQDNQGSRAKVQALRTQLEAAPPDEGPQPAVWGLAALSLGLAGLSAFLWNSRRQERAERDAAWWTAGRAGKSPDEIDAREPDVGLAPSEASRTGGADRPGLDGHDLTPVSPASALSGVAASAPPSAWASATGAMPAAAHLSSIDERTITLPPQDAVDDAMGDPGDDFLSAPMPLADESASEPLSIQLLDTPANFVNDTGAFTAPVPLNVTAVGTDHVTVEELIDLEQQVEFFLVLGQSDAAVELLQARIDFGGASALPYLKLMEIHQRQGQEPRFQQVAAAFAKRFDALAPTWGADLNLGRDLEAYPADLQRIQGRWADAAASMALVQELLSRGGAQGQGFDLPAYRELLFLYSVARDRSEHEVRGEEIDLFLPLDGDASSAVGTAGDGHELMATMIWQGKAMPGPQHALEVDISLDDPNAAASRISAPSRF</sequence>
<protein>
    <submittedName>
        <fullName evidence="3">Uncharacterized protein</fullName>
    </submittedName>
</protein>
<comment type="caution">
    <text evidence="3">The sequence shown here is derived from an EMBL/GenBank/DDBJ whole genome shotgun (WGS) entry which is preliminary data.</text>
</comment>
<dbReference type="OrthoDB" id="9180424at2"/>
<dbReference type="Proteomes" id="UP000235916">
    <property type="component" value="Unassembled WGS sequence"/>
</dbReference>
<dbReference type="AlphaFoldDB" id="A0A2N8KSC6"/>
<organism evidence="3 4">
    <name type="scientific">Kinneretia aquatilis</name>
    <dbReference type="NCBI Taxonomy" id="2070761"/>
    <lineage>
        <taxon>Bacteria</taxon>
        <taxon>Pseudomonadati</taxon>
        <taxon>Pseudomonadota</taxon>
        <taxon>Betaproteobacteria</taxon>
        <taxon>Burkholderiales</taxon>
        <taxon>Sphaerotilaceae</taxon>
        <taxon>Roseateles</taxon>
    </lineage>
</organism>
<name>A0A2N8KSC6_9BURK</name>
<dbReference type="EMBL" id="POSP01000004">
    <property type="protein sequence ID" value="PND36364.1"/>
    <property type="molecule type" value="Genomic_DNA"/>
</dbReference>
<feature type="region of interest" description="Disordered" evidence="2">
    <location>
        <begin position="352"/>
        <end position="394"/>
    </location>
</feature>
<keyword evidence="4" id="KW-1185">Reference proteome</keyword>
<feature type="compositionally biased region" description="Basic and acidic residues" evidence="2">
    <location>
        <begin position="356"/>
        <end position="367"/>
    </location>
</feature>
<feature type="coiled-coil region" evidence="1">
    <location>
        <begin position="268"/>
        <end position="302"/>
    </location>
</feature>
<gene>
    <name evidence="3" type="ORF">C1O66_21965</name>
</gene>
<accession>A0A2N8KSC6</accession>
<keyword evidence="1" id="KW-0175">Coiled coil</keyword>
<dbReference type="RefSeq" id="WP_102770137.1">
    <property type="nucleotide sequence ID" value="NZ_POSP01000004.1"/>
</dbReference>